<evidence type="ECO:0000313" key="4">
    <source>
        <dbReference type="Proteomes" id="UP000187464"/>
    </source>
</evidence>
<dbReference type="Proteomes" id="UP000187464">
    <property type="component" value="Chromosome I"/>
</dbReference>
<keyword evidence="4" id="KW-1185">Reference proteome</keyword>
<keyword evidence="1" id="KW-0472">Membrane</keyword>
<sequence>MNKIIKNIYICVVTFISLKICTMRNIAVLFVIFQSLTCLSQSSSSEIINRTSHFIFNSNGMVQIDTVLMQINDRNADTEIIIPYSKGDKISVDIVRLEDQDGNIIRKLKKNEIKDRSFISAVSLYEDDFVKYFDLKHDKFPYRIFYVSWIHYAKSLNIVDIDHARSKTPVHSSTLIVEVPIKDSIRYKYENVESPKTAVQNRFRKYIWKYGYIPPSSADIYRLDKDLKAPSIHIVPLHFKYGEAGSFESWKSFGNWIFRLNKNKDKLPAEECQRIDNLLRNTHSQKQKVEILYRYLQDYTRYINVSIKLGGLQTYPASYVCNNKYGDCKALTNYLQSMLKYAGIPSYYTLIEAGTKISELDVNFPSQAFNHVILTVPLEEDTVFLECTDKNIPFGYIGTFIQGRKALLVDENDSRLIPIPALQPDDVLCSRTIEVKTDIQQIHLSEVQKGHKYEFFNYAAKELGKDRVDNIIRSQIFSGKAELIDYELNSNNRQSPEISLTARFKAENIYKEYGKNIILSPFPMDFKDFETPDQRTTGVQINYPEFYQDTIIYEIPDKEIIKIPEKVFVETDFGKYEISFDLKNHTLVCYKTFLLYPGKYPIERYDEFFRFIQTMKNNELKNIHIEIL</sequence>
<protein>
    <recommendedName>
        <fullName evidence="2">DUF3857 domain-containing protein</fullName>
    </recommendedName>
</protein>
<dbReference type="Pfam" id="PF12969">
    <property type="entry name" value="DUF3857"/>
    <property type="match status" value="1"/>
</dbReference>
<name>A0A1R3T0T5_9BACT</name>
<dbReference type="STRING" id="1642647.PSM36_3230"/>
<evidence type="ECO:0000259" key="2">
    <source>
        <dbReference type="Pfam" id="PF12969"/>
    </source>
</evidence>
<feature type="transmembrane region" description="Helical" evidence="1">
    <location>
        <begin position="7"/>
        <end position="33"/>
    </location>
</feature>
<keyword evidence="1" id="KW-1133">Transmembrane helix</keyword>
<dbReference type="InterPro" id="IPR038765">
    <property type="entry name" value="Papain-like_cys_pep_sf"/>
</dbReference>
<dbReference type="KEGG" id="psac:PSM36_3230"/>
<organism evidence="3 4">
    <name type="scientific">Proteiniphilum saccharofermentans</name>
    <dbReference type="NCBI Taxonomy" id="1642647"/>
    <lineage>
        <taxon>Bacteria</taxon>
        <taxon>Pseudomonadati</taxon>
        <taxon>Bacteroidota</taxon>
        <taxon>Bacteroidia</taxon>
        <taxon>Bacteroidales</taxon>
        <taxon>Dysgonomonadaceae</taxon>
        <taxon>Proteiniphilum</taxon>
    </lineage>
</organism>
<dbReference type="Gene3D" id="3.10.620.30">
    <property type="match status" value="1"/>
</dbReference>
<keyword evidence="1" id="KW-0812">Transmembrane</keyword>
<evidence type="ECO:0000313" key="3">
    <source>
        <dbReference type="EMBL" id="SCD22016.1"/>
    </source>
</evidence>
<accession>A0A1R3T0T5</accession>
<dbReference type="InterPro" id="IPR024618">
    <property type="entry name" value="DUF3857"/>
</dbReference>
<dbReference type="Gene3D" id="2.60.120.1130">
    <property type="match status" value="1"/>
</dbReference>
<dbReference type="EMBL" id="LT605205">
    <property type="protein sequence ID" value="SCD22016.1"/>
    <property type="molecule type" value="Genomic_DNA"/>
</dbReference>
<proteinExistence type="predicted"/>
<dbReference type="AlphaFoldDB" id="A0A1R3T0T5"/>
<evidence type="ECO:0000256" key="1">
    <source>
        <dbReference type="SAM" id="Phobius"/>
    </source>
</evidence>
<feature type="domain" description="DUF3857" evidence="2">
    <location>
        <begin position="66"/>
        <end position="215"/>
    </location>
</feature>
<gene>
    <name evidence="3" type="ORF">PSM36_3230</name>
</gene>
<reference evidence="3 4" key="1">
    <citation type="submission" date="2016-08" db="EMBL/GenBank/DDBJ databases">
        <authorList>
            <person name="Seilhamer J.J."/>
        </authorList>
    </citation>
    <scope>NUCLEOTIDE SEQUENCE [LARGE SCALE GENOMIC DNA]</scope>
    <source>
        <strain evidence="3">M3/6</strain>
    </source>
</reference>
<dbReference type="SUPFAM" id="SSF54001">
    <property type="entry name" value="Cysteine proteinases"/>
    <property type="match status" value="1"/>
</dbReference>